<reference evidence="3 4" key="1">
    <citation type="journal article" date="2015" name="Microbes Environ.">
        <title>Distribution and evolution of nitrogen fixation genes in the phylum bacteroidetes.</title>
        <authorList>
            <person name="Inoue J."/>
            <person name="Oshima K."/>
            <person name="Suda W."/>
            <person name="Sakamoto M."/>
            <person name="Iino T."/>
            <person name="Noda S."/>
            <person name="Hongoh Y."/>
            <person name="Hattori M."/>
            <person name="Ohkuma M."/>
        </authorList>
    </citation>
    <scope>NUCLEOTIDE SEQUENCE [LARGE SCALE GENOMIC DNA]</scope>
    <source>
        <strain evidence="3">JCM 15548</strain>
    </source>
</reference>
<feature type="domain" description="H repeat-associated protein N-terminal" evidence="2">
    <location>
        <begin position="10"/>
        <end position="96"/>
    </location>
</feature>
<dbReference type="NCBIfam" id="NF033564">
    <property type="entry name" value="transpos_ISAs1"/>
    <property type="match status" value="1"/>
</dbReference>
<evidence type="ECO:0000259" key="2">
    <source>
        <dbReference type="Pfam" id="PF13808"/>
    </source>
</evidence>
<dbReference type="EMBL" id="BAZW01000151">
    <property type="protein sequence ID" value="GAO27911.1"/>
    <property type="molecule type" value="Genomic_DNA"/>
</dbReference>
<gene>
    <name evidence="3" type="ORF">JCM15548_14786</name>
</gene>
<dbReference type="InterPro" id="IPR032806">
    <property type="entry name" value="YbfD_N"/>
</dbReference>
<dbReference type="InterPro" id="IPR002559">
    <property type="entry name" value="Transposase_11"/>
</dbReference>
<dbReference type="GO" id="GO:0004803">
    <property type="term" value="F:transposase activity"/>
    <property type="evidence" value="ECO:0007669"/>
    <property type="project" value="InterPro"/>
</dbReference>
<protein>
    <submittedName>
        <fullName evidence="3">Mobile element protein</fullName>
    </submittedName>
</protein>
<dbReference type="Pfam" id="PF01609">
    <property type="entry name" value="DDE_Tnp_1"/>
    <property type="match status" value="1"/>
</dbReference>
<dbReference type="InterPro" id="IPR051698">
    <property type="entry name" value="Transposase_11-like"/>
</dbReference>
<evidence type="ECO:0000313" key="4">
    <source>
        <dbReference type="Proteomes" id="UP000032900"/>
    </source>
</evidence>
<dbReference type="GO" id="GO:0003677">
    <property type="term" value="F:DNA binding"/>
    <property type="evidence" value="ECO:0007669"/>
    <property type="project" value="InterPro"/>
</dbReference>
<dbReference type="PANTHER" id="PTHR30298:SF0">
    <property type="entry name" value="PROTEIN YBFL-RELATED"/>
    <property type="match status" value="1"/>
</dbReference>
<dbReference type="PANTHER" id="PTHR30298">
    <property type="entry name" value="H REPEAT-ASSOCIATED PREDICTED TRANSPOSASE"/>
    <property type="match status" value="1"/>
</dbReference>
<evidence type="ECO:0000313" key="3">
    <source>
        <dbReference type="EMBL" id="GAO27911.1"/>
    </source>
</evidence>
<name>A0A0E9LS01_9BACT</name>
<keyword evidence="4" id="KW-1185">Reference proteome</keyword>
<evidence type="ECO:0000259" key="1">
    <source>
        <dbReference type="Pfam" id="PF01609"/>
    </source>
</evidence>
<dbReference type="GO" id="GO:0006313">
    <property type="term" value="P:DNA transposition"/>
    <property type="evidence" value="ECO:0007669"/>
    <property type="project" value="InterPro"/>
</dbReference>
<accession>A0A0E9LS01</accession>
<sequence length="367" mass="42416">MTTKRTSLHQFFGGFPDPRIKRNKRHELLDIIVLTILAVVCGAESWDSIELFGKTKIDFLKQFLKLRNGIPSHDTINRVFSILDPKLFEEVFIKWVNSLRDKNIDIELIAIDGKTVRRSKDTFNEKSPVHLVNAWACKNQLVLGQYKTKDKSNEISAIPKLLDLLDIEGSIITIDAMGTQKAIAEKIVTKGADYILALKGNQKEINEEAQSLFKIQKPNSTCEETEKGHGRIETRKCEVITDLKFLDSKEKWENLNSIIKITSKRVLKEKTESETRYYISSLNLNAIDFNKYIRMHWSVENSLHWTLDMVFNEDYQRKRNGRSAENFALIQKMALNILKKDQSKGSLKSKRLRAGWDNKFLLDIIKI</sequence>
<organism evidence="3 4">
    <name type="scientific">Geofilum rubicundum JCM 15548</name>
    <dbReference type="NCBI Taxonomy" id="1236989"/>
    <lineage>
        <taxon>Bacteria</taxon>
        <taxon>Pseudomonadati</taxon>
        <taxon>Bacteroidota</taxon>
        <taxon>Bacteroidia</taxon>
        <taxon>Marinilabiliales</taxon>
        <taxon>Marinilabiliaceae</taxon>
        <taxon>Geofilum</taxon>
    </lineage>
</organism>
<proteinExistence type="predicted"/>
<dbReference type="OrthoDB" id="9815086at2"/>
<dbReference type="AlphaFoldDB" id="A0A0E9LS01"/>
<dbReference type="STRING" id="1236989.JCM15548_14786"/>
<dbReference type="Proteomes" id="UP000032900">
    <property type="component" value="Unassembled WGS sequence"/>
</dbReference>
<dbReference type="Pfam" id="PF13808">
    <property type="entry name" value="DDE_Tnp_1_assoc"/>
    <property type="match status" value="1"/>
</dbReference>
<feature type="domain" description="Transposase IS4-like" evidence="1">
    <location>
        <begin position="106"/>
        <end position="337"/>
    </location>
</feature>
<comment type="caution">
    <text evidence="3">The sequence shown here is derived from an EMBL/GenBank/DDBJ whole genome shotgun (WGS) entry which is preliminary data.</text>
</comment>
<dbReference type="InterPro" id="IPR047647">
    <property type="entry name" value="ISAs1_transpos"/>
</dbReference>
<dbReference type="RefSeq" id="WP_062129078.1">
    <property type="nucleotide sequence ID" value="NZ_BAZW01000151.1"/>
</dbReference>